<dbReference type="PANTHER" id="PTHR12652:SF50">
    <property type="entry name" value="PEROXIN 11"/>
    <property type="match status" value="1"/>
</dbReference>
<sequence length="199" mass="21862">MLGEKDVAVRWNALKSHLAIARKLMRLGKPLEHLQAAVRAVLATGSPVEQVTTISRQLSYFGYLTFDAIVWANTIKFVTLQPQTATKVAKISNRFWAAGILFSIINGAAKSLRLANEAKRVQRSSEPDLSEKAGRETRLSAISAARNQTRRQLTIDMLDFWIPATGIGLANLNDGVLGIFGFITSLIAAQQQWESVNGK</sequence>
<dbReference type="PANTHER" id="PTHR12652">
    <property type="entry name" value="PEROXISOMAL BIOGENESIS FACTOR 11"/>
    <property type="match status" value="1"/>
</dbReference>
<comment type="subcellular location">
    <subcellularLocation>
        <location evidence="4">Peroxisome membrane</location>
    </subcellularLocation>
</comment>
<evidence type="ECO:0000256" key="3">
    <source>
        <dbReference type="ARBA" id="ARBA00023140"/>
    </source>
</evidence>
<dbReference type="Proteomes" id="UP001465976">
    <property type="component" value="Unassembled WGS sequence"/>
</dbReference>
<proteinExistence type="predicted"/>
<dbReference type="InterPro" id="IPR008733">
    <property type="entry name" value="PEX11"/>
</dbReference>
<keyword evidence="6" id="KW-1185">Reference proteome</keyword>
<organism evidence="5 6">
    <name type="scientific">Marasmius crinis-equi</name>
    <dbReference type="NCBI Taxonomy" id="585013"/>
    <lineage>
        <taxon>Eukaryota</taxon>
        <taxon>Fungi</taxon>
        <taxon>Dikarya</taxon>
        <taxon>Basidiomycota</taxon>
        <taxon>Agaricomycotina</taxon>
        <taxon>Agaricomycetes</taxon>
        <taxon>Agaricomycetidae</taxon>
        <taxon>Agaricales</taxon>
        <taxon>Marasmiineae</taxon>
        <taxon>Marasmiaceae</taxon>
        <taxon>Marasmius</taxon>
    </lineage>
</organism>
<comment type="caution">
    <text evidence="5">The sequence shown here is derived from an EMBL/GenBank/DDBJ whole genome shotgun (WGS) entry which is preliminary data.</text>
</comment>
<evidence type="ECO:0000256" key="1">
    <source>
        <dbReference type="ARBA" id="ARBA00022593"/>
    </source>
</evidence>
<name>A0ABR3FUE0_9AGAR</name>
<evidence type="ECO:0000313" key="6">
    <source>
        <dbReference type="Proteomes" id="UP001465976"/>
    </source>
</evidence>
<dbReference type="Pfam" id="PF05648">
    <property type="entry name" value="PEX11"/>
    <property type="match status" value="1"/>
</dbReference>
<evidence type="ECO:0000256" key="4">
    <source>
        <dbReference type="ARBA" id="ARBA00046271"/>
    </source>
</evidence>
<keyword evidence="3" id="KW-0576">Peroxisome</keyword>
<keyword evidence="1" id="KW-0962">Peroxisome biogenesis</keyword>
<keyword evidence="2" id="KW-0472">Membrane</keyword>
<protein>
    <submittedName>
        <fullName evidence="5">Peroxisomal membrane protein PMP27</fullName>
    </submittedName>
</protein>
<evidence type="ECO:0000313" key="5">
    <source>
        <dbReference type="EMBL" id="KAL0579119.1"/>
    </source>
</evidence>
<evidence type="ECO:0000256" key="2">
    <source>
        <dbReference type="ARBA" id="ARBA00023136"/>
    </source>
</evidence>
<gene>
    <name evidence="5" type="primary">PEX11</name>
    <name evidence="5" type="ORF">V5O48_002902</name>
</gene>
<accession>A0ABR3FUE0</accession>
<reference evidence="5 6" key="1">
    <citation type="submission" date="2024-02" db="EMBL/GenBank/DDBJ databases">
        <title>A draft genome for the cacao thread blight pathogen Marasmius crinis-equi.</title>
        <authorList>
            <person name="Cohen S.P."/>
            <person name="Baruah I.K."/>
            <person name="Amoako-Attah I."/>
            <person name="Bukari Y."/>
            <person name="Meinhardt L.W."/>
            <person name="Bailey B.A."/>
        </authorList>
    </citation>
    <scope>NUCLEOTIDE SEQUENCE [LARGE SCALE GENOMIC DNA]</scope>
    <source>
        <strain evidence="5 6">GH-76</strain>
    </source>
</reference>
<dbReference type="EMBL" id="JBAHYK010000071">
    <property type="protein sequence ID" value="KAL0579119.1"/>
    <property type="molecule type" value="Genomic_DNA"/>
</dbReference>